<evidence type="ECO:0000313" key="4">
    <source>
        <dbReference type="Proteomes" id="UP000522313"/>
    </source>
</evidence>
<reference evidence="3 4" key="1">
    <citation type="submission" date="2020-08" db="EMBL/GenBank/DDBJ databases">
        <title>The Agave Microbiome: Exploring the role of microbial communities in plant adaptations to desert environments.</title>
        <authorList>
            <person name="Partida-Martinez L.P."/>
        </authorList>
    </citation>
    <scope>NUCLEOTIDE SEQUENCE [LARGE SCALE GENOMIC DNA]</scope>
    <source>
        <strain evidence="3 4">AS3.13</strain>
    </source>
</reference>
<dbReference type="PANTHER" id="PTHR43646:SF6">
    <property type="entry name" value="PRE-MYCOFACTOCIN GLYCOSYLTRANSFERASE"/>
    <property type="match status" value="1"/>
</dbReference>
<accession>A0A7X0JCN1</accession>
<organism evidence="3 4">
    <name type="scientific">Sphingomonas endophytica</name>
    <dbReference type="NCBI Taxonomy" id="869719"/>
    <lineage>
        <taxon>Bacteria</taxon>
        <taxon>Pseudomonadati</taxon>
        <taxon>Pseudomonadota</taxon>
        <taxon>Alphaproteobacteria</taxon>
        <taxon>Sphingomonadales</taxon>
        <taxon>Sphingomonadaceae</taxon>
        <taxon>Sphingomonas</taxon>
    </lineage>
</organism>
<evidence type="ECO:0000313" key="3">
    <source>
        <dbReference type="EMBL" id="MBB6505161.1"/>
    </source>
</evidence>
<gene>
    <name evidence="3" type="ORF">F4693_002148</name>
</gene>
<keyword evidence="1" id="KW-0472">Membrane</keyword>
<dbReference type="InterPro" id="IPR001173">
    <property type="entry name" value="Glyco_trans_2-like"/>
</dbReference>
<feature type="domain" description="Glycosyltransferase 2-like" evidence="2">
    <location>
        <begin position="24"/>
        <end position="129"/>
    </location>
</feature>
<keyword evidence="1" id="KW-1133">Transmembrane helix</keyword>
<dbReference type="GO" id="GO:0016740">
    <property type="term" value="F:transferase activity"/>
    <property type="evidence" value="ECO:0007669"/>
    <property type="project" value="UniProtKB-KW"/>
</dbReference>
<dbReference type="RefSeq" id="WP_184505799.1">
    <property type="nucleotide sequence ID" value="NZ_JACHBT010000010.1"/>
</dbReference>
<dbReference type="PANTHER" id="PTHR43646">
    <property type="entry name" value="GLYCOSYLTRANSFERASE"/>
    <property type="match status" value="1"/>
</dbReference>
<reference evidence="3 4" key="2">
    <citation type="submission" date="2020-08" db="EMBL/GenBank/DDBJ databases">
        <authorList>
            <person name="Partida-Martinez L."/>
            <person name="Huntemann M."/>
            <person name="Clum A."/>
            <person name="Wang J."/>
            <person name="Palaniappan K."/>
            <person name="Ritter S."/>
            <person name="Chen I.-M."/>
            <person name="Stamatis D."/>
            <person name="Reddy T."/>
            <person name="O'Malley R."/>
            <person name="Daum C."/>
            <person name="Shapiro N."/>
            <person name="Ivanova N."/>
            <person name="Kyrpides N."/>
            <person name="Woyke T."/>
        </authorList>
    </citation>
    <scope>NUCLEOTIDE SEQUENCE [LARGE SCALE GENOMIC DNA]</scope>
    <source>
        <strain evidence="3 4">AS3.13</strain>
    </source>
</reference>
<dbReference type="Gene3D" id="3.90.550.10">
    <property type="entry name" value="Spore Coat Polysaccharide Biosynthesis Protein SpsA, Chain A"/>
    <property type="match status" value="1"/>
</dbReference>
<sequence length="330" mass="35847">MTFPSPITLPNAPPRIGIVAIGRNEGERLIRCLRALDGSGAAIVYVDSASTDGSAARARALGATVVDLDLALPFTAARARNAGLAALPAVELVQFVDGDCELDAGWLATATAFLDAHPDVAVVCGRRRERFPDASVYNRLCDMEWDTPVGEADACGGDSLMRAAAVRALGGFTDTLTAGEEPELCARLRAAGWRVWRIDAEMTRHDAAMLRFKQWWWRGVRTGFGYAQARDATAALPQPLYRDEVKRAQLWAGIVPFVGVALALLVHPAFLLLPVAAFAAQVARIALRGGQPRGMGWRHAFFTMLAKFPELQGVIRYRRARHHTSAITYK</sequence>
<dbReference type="InterPro" id="IPR029044">
    <property type="entry name" value="Nucleotide-diphossugar_trans"/>
</dbReference>
<keyword evidence="3" id="KW-0808">Transferase</keyword>
<protein>
    <submittedName>
        <fullName evidence="3">Glycosyltransferase involved in cell wall biosynthesis</fullName>
    </submittedName>
</protein>
<evidence type="ECO:0000259" key="2">
    <source>
        <dbReference type="Pfam" id="PF00535"/>
    </source>
</evidence>
<dbReference type="AlphaFoldDB" id="A0A7X0JCN1"/>
<dbReference type="EMBL" id="JACHBT010000010">
    <property type="protein sequence ID" value="MBB6505161.1"/>
    <property type="molecule type" value="Genomic_DNA"/>
</dbReference>
<dbReference type="Pfam" id="PF00535">
    <property type="entry name" value="Glycos_transf_2"/>
    <property type="match status" value="1"/>
</dbReference>
<dbReference type="Proteomes" id="UP000522313">
    <property type="component" value="Unassembled WGS sequence"/>
</dbReference>
<name>A0A7X0JCN1_9SPHN</name>
<dbReference type="SUPFAM" id="SSF53448">
    <property type="entry name" value="Nucleotide-diphospho-sugar transferases"/>
    <property type="match status" value="1"/>
</dbReference>
<keyword evidence="1" id="KW-0812">Transmembrane</keyword>
<feature type="transmembrane region" description="Helical" evidence="1">
    <location>
        <begin position="250"/>
        <end position="279"/>
    </location>
</feature>
<proteinExistence type="predicted"/>
<evidence type="ECO:0000256" key="1">
    <source>
        <dbReference type="SAM" id="Phobius"/>
    </source>
</evidence>
<comment type="caution">
    <text evidence="3">The sequence shown here is derived from an EMBL/GenBank/DDBJ whole genome shotgun (WGS) entry which is preliminary data.</text>
</comment>